<comment type="domain">
    <text evidence="5">Consists of three domains, a large central CORE domain and two small peripheral domains, NMPbind and LID, which undergo movements during catalysis. The LID domain closes over the site of phosphoryl transfer upon ATP binding. Assembling and dissambling the active center during each catalytic cycle provides an effective means to prevent ATP hydrolysis.</text>
</comment>
<evidence type="ECO:0000313" key="8">
    <source>
        <dbReference type="EMBL" id="OGD96057.1"/>
    </source>
</evidence>
<accession>A0A1F5GWA7</accession>
<keyword evidence="5 7" id="KW-0067">ATP-binding</keyword>
<comment type="function">
    <text evidence="5">Catalyzes the reversible transfer of the terminal phosphate group between ATP and AMP. Plays an important role in cellular energy homeostasis and in adenine nucleotide metabolism.</text>
</comment>
<sequence length="179" mass="20529">MKIIILGGQGSGKSTQAKSIAQKLNLPCVEMGQILRDRSSANDQYSEKIQSALALGDLVEDNITMKLLHDRLKQPDCRKGYVLDGYPRNFAQIEGVDKDIDIVFFIRISDHEAVKRLIGRGRSDDNFDVLRRRLELFHQKTEPLLEYFKENGKLEEIDGERSVETIEKDIARRIENVRN</sequence>
<evidence type="ECO:0000256" key="3">
    <source>
        <dbReference type="ARBA" id="ARBA00022741"/>
    </source>
</evidence>
<keyword evidence="3 5" id="KW-0547">Nucleotide-binding</keyword>
<feature type="binding site" evidence="5">
    <location>
        <position position="36"/>
    </location>
    <ligand>
        <name>AMP</name>
        <dbReference type="ChEBI" id="CHEBI:456215"/>
    </ligand>
</feature>
<feature type="binding site" evidence="5">
    <location>
        <position position="120"/>
    </location>
    <ligand>
        <name>ATP</name>
        <dbReference type="ChEBI" id="CHEBI:30616"/>
    </ligand>
</feature>
<evidence type="ECO:0000256" key="4">
    <source>
        <dbReference type="ARBA" id="ARBA00022777"/>
    </source>
</evidence>
<reference evidence="8 9" key="1">
    <citation type="journal article" date="2016" name="Nat. Commun.">
        <title>Thousands of microbial genomes shed light on interconnected biogeochemical processes in an aquifer system.</title>
        <authorList>
            <person name="Anantharaman K."/>
            <person name="Brown C.T."/>
            <person name="Hug L.A."/>
            <person name="Sharon I."/>
            <person name="Castelle C.J."/>
            <person name="Probst A.J."/>
            <person name="Thomas B.C."/>
            <person name="Singh A."/>
            <person name="Wilkins M.J."/>
            <person name="Karaoz U."/>
            <person name="Brodie E.L."/>
            <person name="Williams K.H."/>
            <person name="Hubbard S.S."/>
            <person name="Banfield J.F."/>
        </authorList>
    </citation>
    <scope>NUCLEOTIDE SEQUENCE [LARGE SCALE GENOMIC DNA]</scope>
</reference>
<organism evidence="8 9">
    <name type="scientific">Candidatus Curtissbacteria bacterium RIFCSPLOWO2_01_FULL_37_9</name>
    <dbReference type="NCBI Taxonomy" id="1797724"/>
    <lineage>
        <taxon>Bacteria</taxon>
        <taxon>Candidatus Curtissiibacteriota</taxon>
    </lineage>
</organism>
<gene>
    <name evidence="5" type="primary">adk</name>
    <name evidence="8" type="ORF">A3A48_03500</name>
</gene>
<feature type="binding site" evidence="5">
    <location>
        <begin position="10"/>
        <end position="15"/>
    </location>
    <ligand>
        <name>ATP</name>
        <dbReference type="ChEBI" id="CHEBI:30616"/>
    </ligand>
</feature>
<evidence type="ECO:0000256" key="6">
    <source>
        <dbReference type="RuleBase" id="RU003330"/>
    </source>
</evidence>
<comment type="subunit">
    <text evidence="5 7">Monomer.</text>
</comment>
<protein>
    <recommendedName>
        <fullName evidence="5 7">Adenylate kinase</fullName>
        <shortName evidence="5">AK</shortName>
        <ecNumber evidence="5 7">2.7.4.3</ecNumber>
    </recommendedName>
    <alternativeName>
        <fullName evidence="5">ATP-AMP transphosphorylase</fullName>
    </alternativeName>
    <alternativeName>
        <fullName evidence="5">ATP:AMP phosphotransferase</fullName>
    </alternativeName>
    <alternativeName>
        <fullName evidence="5">Adenylate monophosphate kinase</fullName>
    </alternativeName>
</protein>
<name>A0A1F5GWA7_9BACT</name>
<evidence type="ECO:0000256" key="5">
    <source>
        <dbReference type="HAMAP-Rule" id="MF_00235"/>
    </source>
</evidence>
<dbReference type="PROSITE" id="PS00113">
    <property type="entry name" value="ADENYLATE_KINASE"/>
    <property type="match status" value="1"/>
</dbReference>
<comment type="caution">
    <text evidence="5">Lacks conserved residue(s) required for the propagation of feature annotation.</text>
</comment>
<feature type="binding site" evidence="5">
    <location>
        <begin position="57"/>
        <end position="59"/>
    </location>
    <ligand>
        <name>AMP</name>
        <dbReference type="ChEBI" id="CHEBI:456215"/>
    </ligand>
</feature>
<dbReference type="AlphaFoldDB" id="A0A1F5GWA7"/>
<dbReference type="InterPro" id="IPR027417">
    <property type="entry name" value="P-loop_NTPase"/>
</dbReference>
<dbReference type="InterPro" id="IPR000850">
    <property type="entry name" value="Adenylat/UMP-CMP_kin"/>
</dbReference>
<dbReference type="PRINTS" id="PR00094">
    <property type="entry name" value="ADENYLTKNASE"/>
</dbReference>
<comment type="pathway">
    <text evidence="5">Purine metabolism; AMP biosynthesis via salvage pathway; AMP from ADP: step 1/1.</text>
</comment>
<feature type="binding site" evidence="5">
    <location>
        <position position="92"/>
    </location>
    <ligand>
        <name>AMP</name>
        <dbReference type="ChEBI" id="CHEBI:456215"/>
    </ligand>
</feature>
<dbReference type="InterPro" id="IPR033690">
    <property type="entry name" value="Adenylat_kinase_CS"/>
</dbReference>
<dbReference type="Gene3D" id="3.40.50.300">
    <property type="entry name" value="P-loop containing nucleotide triphosphate hydrolases"/>
    <property type="match status" value="1"/>
</dbReference>
<evidence type="ECO:0000313" key="9">
    <source>
        <dbReference type="Proteomes" id="UP000178336"/>
    </source>
</evidence>
<dbReference type="GO" id="GO:0004017">
    <property type="term" value="F:AMP kinase activity"/>
    <property type="evidence" value="ECO:0007669"/>
    <property type="project" value="UniProtKB-UniRule"/>
</dbReference>
<dbReference type="PANTHER" id="PTHR23359">
    <property type="entry name" value="NUCLEOTIDE KINASE"/>
    <property type="match status" value="1"/>
</dbReference>
<dbReference type="GO" id="GO:0005737">
    <property type="term" value="C:cytoplasm"/>
    <property type="evidence" value="ECO:0007669"/>
    <property type="project" value="UniProtKB-SubCell"/>
</dbReference>
<dbReference type="GO" id="GO:0044209">
    <property type="term" value="P:AMP salvage"/>
    <property type="evidence" value="ECO:0007669"/>
    <property type="project" value="UniProtKB-UniRule"/>
</dbReference>
<dbReference type="HAMAP" id="MF_00235">
    <property type="entry name" value="Adenylate_kinase_Adk"/>
    <property type="match status" value="1"/>
</dbReference>
<evidence type="ECO:0000256" key="7">
    <source>
        <dbReference type="RuleBase" id="RU003331"/>
    </source>
</evidence>
<dbReference type="Pfam" id="PF00406">
    <property type="entry name" value="ADK"/>
    <property type="match status" value="1"/>
</dbReference>
<proteinExistence type="inferred from homology"/>
<feature type="binding site" evidence="5">
    <location>
        <begin position="85"/>
        <end position="88"/>
    </location>
    <ligand>
        <name>AMP</name>
        <dbReference type="ChEBI" id="CHEBI:456215"/>
    </ligand>
</feature>
<dbReference type="CDD" id="cd01428">
    <property type="entry name" value="ADK"/>
    <property type="match status" value="1"/>
</dbReference>
<evidence type="ECO:0000256" key="1">
    <source>
        <dbReference type="ARBA" id="ARBA00022679"/>
    </source>
</evidence>
<keyword evidence="2 5" id="KW-0545">Nucleotide biosynthesis</keyword>
<keyword evidence="1 5" id="KW-0808">Transferase</keyword>
<dbReference type="SUPFAM" id="SSF52540">
    <property type="entry name" value="P-loop containing nucleoside triphosphate hydrolases"/>
    <property type="match status" value="1"/>
</dbReference>
<feature type="binding site" evidence="5">
    <location>
        <position position="133"/>
    </location>
    <ligand>
        <name>AMP</name>
        <dbReference type="ChEBI" id="CHEBI:456215"/>
    </ligand>
</feature>
<keyword evidence="4 5" id="KW-0418">Kinase</keyword>
<comment type="catalytic activity">
    <reaction evidence="5 7">
        <text>AMP + ATP = 2 ADP</text>
        <dbReference type="Rhea" id="RHEA:12973"/>
        <dbReference type="ChEBI" id="CHEBI:30616"/>
        <dbReference type="ChEBI" id="CHEBI:456215"/>
        <dbReference type="ChEBI" id="CHEBI:456216"/>
        <dbReference type="EC" id="2.7.4.3"/>
    </reaction>
</comment>
<dbReference type="EC" id="2.7.4.3" evidence="5 7"/>
<comment type="caution">
    <text evidence="8">The sequence shown here is derived from an EMBL/GenBank/DDBJ whole genome shotgun (WGS) entry which is preliminary data.</text>
</comment>
<dbReference type="EMBL" id="MFBN01000001">
    <property type="protein sequence ID" value="OGD96057.1"/>
    <property type="molecule type" value="Genomic_DNA"/>
</dbReference>
<dbReference type="STRING" id="1797724.A3A48_03500"/>
<keyword evidence="5" id="KW-0963">Cytoplasm</keyword>
<feature type="binding site" evidence="5">
    <location>
        <position position="161"/>
    </location>
    <ligand>
        <name>ATP</name>
        <dbReference type="ChEBI" id="CHEBI:30616"/>
    </ligand>
</feature>
<feature type="region of interest" description="NMP" evidence="5">
    <location>
        <begin position="30"/>
        <end position="59"/>
    </location>
</feature>
<feature type="binding site" evidence="5">
    <location>
        <position position="122"/>
    </location>
    <ligand>
        <name>AMP</name>
        <dbReference type="ChEBI" id="CHEBI:456215"/>
    </ligand>
</feature>
<dbReference type="Proteomes" id="UP000178336">
    <property type="component" value="Unassembled WGS sequence"/>
</dbReference>
<comment type="similarity">
    <text evidence="5 6">Belongs to the adenylate kinase family.</text>
</comment>
<dbReference type="GO" id="GO:0005524">
    <property type="term" value="F:ATP binding"/>
    <property type="evidence" value="ECO:0007669"/>
    <property type="project" value="UniProtKB-UniRule"/>
</dbReference>
<dbReference type="UniPathway" id="UPA00588">
    <property type="reaction ID" value="UER00649"/>
</dbReference>
<evidence type="ECO:0000256" key="2">
    <source>
        <dbReference type="ARBA" id="ARBA00022727"/>
    </source>
</evidence>
<comment type="subcellular location">
    <subcellularLocation>
        <location evidence="5 7">Cytoplasm</location>
    </subcellularLocation>
</comment>